<name>A0ABU4B166_9NOCA</name>
<evidence type="ECO:0000313" key="1">
    <source>
        <dbReference type="EMBL" id="MDV6232240.1"/>
    </source>
</evidence>
<accession>A0ABU4B166</accession>
<comment type="caution">
    <text evidence="1">The sequence shown here is derived from an EMBL/GenBank/DDBJ whole genome shotgun (WGS) entry which is preliminary data.</text>
</comment>
<dbReference type="Proteomes" id="UP001185899">
    <property type="component" value="Unassembled WGS sequence"/>
</dbReference>
<dbReference type="Pfam" id="PF18934">
    <property type="entry name" value="DUF5682"/>
    <property type="match status" value="1"/>
</dbReference>
<protein>
    <submittedName>
        <fullName evidence="1">DUF5682 family protein</fullName>
    </submittedName>
</protein>
<gene>
    <name evidence="1" type="ORF">R3P95_16945</name>
</gene>
<keyword evidence="2" id="KW-1185">Reference proteome</keyword>
<dbReference type="RefSeq" id="WP_317548955.1">
    <property type="nucleotide sequence ID" value="NZ_JAWLKE010000006.1"/>
</dbReference>
<organism evidence="1 2">
    <name type="scientific">Rhodococcus cercidiphylli</name>
    <dbReference type="NCBI Taxonomy" id="489916"/>
    <lineage>
        <taxon>Bacteria</taxon>
        <taxon>Bacillati</taxon>
        <taxon>Actinomycetota</taxon>
        <taxon>Actinomycetes</taxon>
        <taxon>Mycobacteriales</taxon>
        <taxon>Nocardiaceae</taxon>
        <taxon>Rhodococcus</taxon>
    </lineage>
</organism>
<dbReference type="InterPro" id="IPR043737">
    <property type="entry name" value="DUF5682"/>
</dbReference>
<sequence>MNIPSGAQKPLVVIGIRHNSPVCARVVADTIAQLEPSHVLIEGPVDFNGRLDELLLDHTLPIALFSHVRREHRSRVTWTPFTEWSPEWVALRSASKMGARPSFIDLPTWHPEFDDTSPPHGPAVSSMLARLAVDTEDALWESVIESRSTELTTDAMTDLLNEYFDAVRADDLTVSERERYMASWIRTVRDSPSRGAVVVVCGGLHRPAIMAELVRTSLSNSFTRPSVPTPDPELDVGSYLVPYSYERMSTVYPWWCESAWRDPVTVADTAIAAIVRNVRSHGHPASTVDFIGLRQQMYGLASLRGHAVPTRTDVLDAAASTLIDEALPTRLPWTTNADYARGQKHPVIELCLATLRGTRRGSLHPASPVPGLVHHVVNLLDAESLAFGTTIVLDLIDPAARTRSRILHQLRVLAVPGFERDSGPESGVDPVSVEQWTLVDSPGRIPALIEAAAQGHTLSNAAGVALDAALANCGSDIPAVTRILFDAILCGLDTQSRRTGRAAVSAIESAFELGDVGLLLRASLDLWRHDSLFGSRGSTALAAVVDSASARTTVLAGRLRASPAGADLSRIAAVAALSDAMRHAPEVLSADPSRELAATARGPGGAVDVRGAALGAIWDTTTSSDALSVVSSVRPEQLGDWLSGLFGVAREQFSDSESSDRVLDVVDDVVSSSTEHDFLLALPALRQAFEFFPPRERASIARRVGTAPAPGESELGGPELSVDDGRRLDARVDVALSRVGLQ</sequence>
<proteinExistence type="predicted"/>
<evidence type="ECO:0000313" key="2">
    <source>
        <dbReference type="Proteomes" id="UP001185899"/>
    </source>
</evidence>
<reference evidence="1 2" key="1">
    <citation type="submission" date="2023-10" db="EMBL/GenBank/DDBJ databases">
        <title>Development of a sustainable strategy for remediation of hydrocarbon-contaminated territories based on the waste exchange concept.</title>
        <authorList>
            <person name="Krivoruchko A."/>
        </authorList>
    </citation>
    <scope>NUCLEOTIDE SEQUENCE [LARGE SCALE GENOMIC DNA]</scope>
    <source>
        <strain evidence="1 2">IEGM 1322</strain>
    </source>
</reference>
<dbReference type="EMBL" id="JAWLKE010000006">
    <property type="protein sequence ID" value="MDV6232240.1"/>
    <property type="molecule type" value="Genomic_DNA"/>
</dbReference>